<keyword evidence="2" id="KW-1185">Reference proteome</keyword>
<dbReference type="Gene3D" id="3.40.50.150">
    <property type="entry name" value="Vaccinia Virus protein VP39"/>
    <property type="match status" value="1"/>
</dbReference>
<dbReference type="InterPro" id="IPR029063">
    <property type="entry name" value="SAM-dependent_MTases_sf"/>
</dbReference>
<dbReference type="GO" id="GO:0005829">
    <property type="term" value="C:cytosol"/>
    <property type="evidence" value="ECO:0007669"/>
    <property type="project" value="TreeGrafter"/>
</dbReference>
<dbReference type="STRING" id="546991.N1JBY8"/>
<keyword evidence="1" id="KW-0808">Transferase</keyword>
<accession>N1JBY8</accession>
<dbReference type="InterPro" id="IPR019410">
    <property type="entry name" value="Methyltransf_16"/>
</dbReference>
<dbReference type="GO" id="GO:0008757">
    <property type="term" value="F:S-adenosylmethionine-dependent methyltransferase activity"/>
    <property type="evidence" value="ECO:0007669"/>
    <property type="project" value="UniProtKB-ARBA"/>
</dbReference>
<dbReference type="PANTHER" id="PTHR14614">
    <property type="entry name" value="HEPATOCELLULAR CARCINOMA-ASSOCIATED ANTIGEN"/>
    <property type="match status" value="1"/>
</dbReference>
<sequence>MKLPDLAAKPGYDVLMSTLISLKKKNKATDESTSDEDTGNFKIAKRAGGYENSFLLNIIRSDLGWISSENRDIVYDAASKYMAEKCGRADSNAAKQTAMPEMSRTWAIPTSGNQTEINFTLREPSMTGDNLGLKTWATSFVVAKDLISLGRDYFRHLLDPCGDDTRNLAVPQIIQSCARILELGSGTGLLGMAAAAIWGTSVLSTDIQAIQENLLFNIRENLDKISLRAGASISCQTLDWRFPEQTSPMPQAFELILVADPLYDDIHPLALAHTIDYFLQKNSCARVLIAVPYRDEHTIGLFKELEGQMFSRNFELVVTDSKVCRDKDWAVKAVTKDVMVNSTIWKRRDSTF</sequence>
<organism evidence="1 2">
    <name type="scientific">Blumeria graminis f. sp. hordei (strain DH14)</name>
    <name type="common">Barley powdery mildew</name>
    <name type="synonym">Oidium monilioides f. sp. hordei</name>
    <dbReference type="NCBI Taxonomy" id="546991"/>
    <lineage>
        <taxon>Eukaryota</taxon>
        <taxon>Fungi</taxon>
        <taxon>Dikarya</taxon>
        <taxon>Ascomycota</taxon>
        <taxon>Pezizomycotina</taxon>
        <taxon>Leotiomycetes</taxon>
        <taxon>Erysiphales</taxon>
        <taxon>Erysiphaceae</taxon>
        <taxon>Blumeria</taxon>
        <taxon>Blumeria hordei</taxon>
    </lineage>
</organism>
<proteinExistence type="predicted"/>
<dbReference type="InParanoid" id="N1JBY8"/>
<dbReference type="Pfam" id="PF10294">
    <property type="entry name" value="Methyltransf_16"/>
    <property type="match status" value="1"/>
</dbReference>
<reference evidence="1 2" key="1">
    <citation type="journal article" date="2010" name="Science">
        <title>Genome expansion and gene loss in powdery mildew fungi reveal tradeoffs in extreme parasitism.</title>
        <authorList>
            <person name="Spanu P.D."/>
            <person name="Abbott J.C."/>
            <person name="Amselem J."/>
            <person name="Burgis T.A."/>
            <person name="Soanes D.M."/>
            <person name="Stueber K."/>
            <person name="Ver Loren van Themaat E."/>
            <person name="Brown J.K.M."/>
            <person name="Butcher S.A."/>
            <person name="Gurr S.J."/>
            <person name="Lebrun M.-H."/>
            <person name="Ridout C.J."/>
            <person name="Schulze-Lefert P."/>
            <person name="Talbot N.J."/>
            <person name="Ahmadinejad N."/>
            <person name="Ametz C."/>
            <person name="Barton G.R."/>
            <person name="Benjdia M."/>
            <person name="Bidzinski P."/>
            <person name="Bindschedler L.V."/>
            <person name="Both M."/>
            <person name="Brewer M.T."/>
            <person name="Cadle-Davidson L."/>
            <person name="Cadle-Davidson M.M."/>
            <person name="Collemare J."/>
            <person name="Cramer R."/>
            <person name="Frenkel O."/>
            <person name="Godfrey D."/>
            <person name="Harriman J."/>
            <person name="Hoede C."/>
            <person name="King B.C."/>
            <person name="Klages S."/>
            <person name="Kleemann J."/>
            <person name="Knoll D."/>
            <person name="Koti P.S."/>
            <person name="Kreplak J."/>
            <person name="Lopez-Ruiz F.J."/>
            <person name="Lu X."/>
            <person name="Maekawa T."/>
            <person name="Mahanil S."/>
            <person name="Micali C."/>
            <person name="Milgroom M.G."/>
            <person name="Montana G."/>
            <person name="Noir S."/>
            <person name="O'Connell R.J."/>
            <person name="Oberhaensli S."/>
            <person name="Parlange F."/>
            <person name="Pedersen C."/>
            <person name="Quesneville H."/>
            <person name="Reinhardt R."/>
            <person name="Rott M."/>
            <person name="Sacristan S."/>
            <person name="Schmidt S.M."/>
            <person name="Schoen M."/>
            <person name="Skamnioti P."/>
            <person name="Sommer H."/>
            <person name="Stephens A."/>
            <person name="Takahara H."/>
            <person name="Thordal-Christensen H."/>
            <person name="Vigouroux M."/>
            <person name="Wessling R."/>
            <person name="Wicker T."/>
            <person name="Panstruga R."/>
        </authorList>
    </citation>
    <scope>NUCLEOTIDE SEQUENCE [LARGE SCALE GENOMIC DNA]</scope>
    <source>
        <strain evidence="1">DH14</strain>
    </source>
</reference>
<keyword evidence="1" id="KW-0489">Methyltransferase</keyword>
<dbReference type="eggNOG" id="KOG2793">
    <property type="taxonomic scope" value="Eukaryota"/>
</dbReference>
<dbReference type="Proteomes" id="UP000015441">
    <property type="component" value="Unassembled WGS sequence"/>
</dbReference>
<name>N1JBY8_BLUG1</name>
<dbReference type="AlphaFoldDB" id="N1JBY8"/>
<dbReference type="GO" id="GO:0032259">
    <property type="term" value="P:methylation"/>
    <property type="evidence" value="ECO:0007669"/>
    <property type="project" value="UniProtKB-KW"/>
</dbReference>
<comment type="caution">
    <text evidence="1">The sequence shown here is derived from an EMBL/GenBank/DDBJ whole genome shotgun (WGS) entry which is preliminary data.</text>
</comment>
<dbReference type="OrthoDB" id="433955at2759"/>
<gene>
    <name evidence="1" type="ORF">BGHDH14_bghG003939000002001</name>
</gene>
<dbReference type="CDD" id="cd02440">
    <property type="entry name" value="AdoMet_MTases"/>
    <property type="match status" value="1"/>
</dbReference>
<dbReference type="HOGENOM" id="CLU_049351_1_1_1"/>
<dbReference type="SUPFAM" id="SSF53335">
    <property type="entry name" value="S-adenosyl-L-methionine-dependent methyltransferases"/>
    <property type="match status" value="1"/>
</dbReference>
<protein>
    <submittedName>
        <fullName evidence="1">Glucose-inducible SAM-dependent methyltransferase Rrg1</fullName>
    </submittedName>
</protein>
<dbReference type="PANTHER" id="PTHR14614:SF156">
    <property type="entry name" value="PROTEIN-LYSINE N-METHYLTRANSFERASE EFM2"/>
    <property type="match status" value="1"/>
</dbReference>
<evidence type="ECO:0000313" key="1">
    <source>
        <dbReference type="EMBL" id="CCU77994.1"/>
    </source>
</evidence>
<dbReference type="FunCoup" id="N1JBY8">
    <property type="interactions" value="113"/>
</dbReference>
<evidence type="ECO:0000313" key="2">
    <source>
        <dbReference type="Proteomes" id="UP000015441"/>
    </source>
</evidence>
<dbReference type="EMBL" id="CAUH01003939">
    <property type="protein sequence ID" value="CCU77994.1"/>
    <property type="molecule type" value="Genomic_DNA"/>
</dbReference>